<dbReference type="eggNOG" id="COG0212">
    <property type="taxonomic scope" value="Bacteria"/>
</dbReference>
<dbReference type="InterPro" id="IPR002698">
    <property type="entry name" value="FTHF_cligase"/>
</dbReference>
<keyword evidence="2 4" id="KW-0547">Nucleotide-binding</keyword>
<evidence type="ECO:0000256" key="2">
    <source>
        <dbReference type="ARBA" id="ARBA00022741"/>
    </source>
</evidence>
<dbReference type="GO" id="GO:0035999">
    <property type="term" value="P:tetrahydrofolate interconversion"/>
    <property type="evidence" value="ECO:0007669"/>
    <property type="project" value="TreeGrafter"/>
</dbReference>
<dbReference type="EC" id="6.3.3.2" evidence="5"/>
<comment type="catalytic activity">
    <reaction evidence="5">
        <text>(6S)-5-formyl-5,6,7,8-tetrahydrofolate + ATP = (6R)-5,10-methenyltetrahydrofolate + ADP + phosphate</text>
        <dbReference type="Rhea" id="RHEA:10488"/>
        <dbReference type="ChEBI" id="CHEBI:30616"/>
        <dbReference type="ChEBI" id="CHEBI:43474"/>
        <dbReference type="ChEBI" id="CHEBI:57455"/>
        <dbReference type="ChEBI" id="CHEBI:57457"/>
        <dbReference type="ChEBI" id="CHEBI:456216"/>
        <dbReference type="EC" id="6.3.3.2"/>
    </reaction>
</comment>
<feature type="binding site" evidence="4">
    <location>
        <begin position="4"/>
        <end position="8"/>
    </location>
    <ligand>
        <name>ATP</name>
        <dbReference type="ChEBI" id="CHEBI:30616"/>
    </ligand>
</feature>
<sequence>MESKAELRHRMRRQRRQLGLCERTRAARQLTAVLRRSRWYHHSHRIACYWAMDGEMDLGAFLQRAHQDGRVIYLPVLQKKPTKSLRFYQYRPGERLRANRFGIPEPRPRQANRIACRDLDLVLVPLVAFDQQGHRLGMGAGFYDHTFAFLRHQRGRWRRPRLLGIAFSFQRIVELPVEPWDVPLAGVATERGLTRCQIENRSCSSNPNRS</sequence>
<dbReference type="EMBL" id="AAOF01000009">
    <property type="protein sequence ID" value="EAR21347.1"/>
    <property type="molecule type" value="Genomic_DNA"/>
</dbReference>
<dbReference type="InterPro" id="IPR024185">
    <property type="entry name" value="FTHF_cligase-like_sf"/>
</dbReference>
<keyword evidence="5" id="KW-0479">Metal-binding</keyword>
<comment type="similarity">
    <text evidence="1 5">Belongs to the 5-formyltetrahydrofolate cyclo-ligase family.</text>
</comment>
<feature type="binding site" evidence="4">
    <location>
        <position position="55"/>
    </location>
    <ligand>
        <name>substrate</name>
    </ligand>
</feature>
<dbReference type="SUPFAM" id="SSF100950">
    <property type="entry name" value="NagB/RpiA/CoA transferase-like"/>
    <property type="match status" value="1"/>
</dbReference>
<proteinExistence type="inferred from homology"/>
<comment type="caution">
    <text evidence="6">The sequence shown here is derived from an EMBL/GenBank/DDBJ whole genome shotgun (WGS) entry which is preliminary data.</text>
</comment>
<dbReference type="GO" id="GO:0046872">
    <property type="term" value="F:metal ion binding"/>
    <property type="evidence" value="ECO:0007669"/>
    <property type="project" value="UniProtKB-KW"/>
</dbReference>
<dbReference type="HOGENOM" id="CLU_066245_0_0_6"/>
<dbReference type="NCBIfam" id="TIGR02727">
    <property type="entry name" value="MTHFS_bact"/>
    <property type="match status" value="1"/>
</dbReference>
<comment type="cofactor">
    <cofactor evidence="5">
        <name>Mg(2+)</name>
        <dbReference type="ChEBI" id="CHEBI:18420"/>
    </cofactor>
</comment>
<dbReference type="Pfam" id="PF01812">
    <property type="entry name" value="5-FTHF_cyc-lig"/>
    <property type="match status" value="1"/>
</dbReference>
<dbReference type="AlphaFoldDB" id="A4BS87"/>
<evidence type="ECO:0000256" key="4">
    <source>
        <dbReference type="PIRSR" id="PIRSR006806-1"/>
    </source>
</evidence>
<reference evidence="6 7" key="1">
    <citation type="submission" date="2006-02" db="EMBL/GenBank/DDBJ databases">
        <authorList>
            <person name="Waterbury J."/>
            <person name="Ferriera S."/>
            <person name="Johnson J."/>
            <person name="Kravitz S."/>
            <person name="Halpern A."/>
            <person name="Remington K."/>
            <person name="Beeson K."/>
            <person name="Tran B."/>
            <person name="Rogers Y.-H."/>
            <person name="Friedman R."/>
            <person name="Venter J.C."/>
        </authorList>
    </citation>
    <scope>NUCLEOTIDE SEQUENCE [LARGE SCALE GENOMIC DNA]</scope>
    <source>
        <strain evidence="6 7">Nb-231</strain>
    </source>
</reference>
<protein>
    <recommendedName>
        <fullName evidence="5">5-formyltetrahydrofolate cyclo-ligase</fullName>
        <ecNumber evidence="5">6.3.3.2</ecNumber>
    </recommendedName>
</protein>
<keyword evidence="3 4" id="KW-0067">ATP-binding</keyword>
<dbReference type="InterPro" id="IPR037171">
    <property type="entry name" value="NagB/RpiA_transferase-like"/>
</dbReference>
<dbReference type="GO" id="GO:0030272">
    <property type="term" value="F:5-formyltetrahydrofolate cyclo-ligase activity"/>
    <property type="evidence" value="ECO:0007669"/>
    <property type="project" value="UniProtKB-EC"/>
</dbReference>
<dbReference type="GO" id="GO:0009396">
    <property type="term" value="P:folic acid-containing compound biosynthetic process"/>
    <property type="evidence" value="ECO:0007669"/>
    <property type="project" value="TreeGrafter"/>
</dbReference>
<dbReference type="OrthoDB" id="9801938at2"/>
<accession>A4BS87</accession>
<evidence type="ECO:0000256" key="3">
    <source>
        <dbReference type="ARBA" id="ARBA00022840"/>
    </source>
</evidence>
<dbReference type="PIRSF" id="PIRSF006806">
    <property type="entry name" value="FTHF_cligase"/>
    <property type="match status" value="1"/>
</dbReference>
<keyword evidence="5" id="KW-0460">Magnesium</keyword>
<dbReference type="Gene3D" id="3.40.50.10420">
    <property type="entry name" value="NagB/RpiA/CoA transferase-like"/>
    <property type="match status" value="1"/>
</dbReference>
<dbReference type="PANTHER" id="PTHR23407">
    <property type="entry name" value="ATPASE INHIBITOR/5-FORMYLTETRAHYDROFOLATE CYCLO-LIGASE"/>
    <property type="match status" value="1"/>
</dbReference>
<keyword evidence="6" id="KW-0436">Ligase</keyword>
<evidence type="ECO:0000256" key="1">
    <source>
        <dbReference type="ARBA" id="ARBA00010638"/>
    </source>
</evidence>
<feature type="binding site" evidence="4">
    <location>
        <begin position="135"/>
        <end position="143"/>
    </location>
    <ligand>
        <name>ATP</name>
        <dbReference type="ChEBI" id="CHEBI:30616"/>
    </ligand>
</feature>
<evidence type="ECO:0000313" key="7">
    <source>
        <dbReference type="Proteomes" id="UP000003374"/>
    </source>
</evidence>
<dbReference type="GO" id="GO:0005524">
    <property type="term" value="F:ATP binding"/>
    <property type="evidence" value="ECO:0007669"/>
    <property type="project" value="UniProtKB-KW"/>
</dbReference>
<dbReference type="PANTHER" id="PTHR23407:SF1">
    <property type="entry name" value="5-FORMYLTETRAHYDROFOLATE CYCLO-LIGASE"/>
    <property type="match status" value="1"/>
</dbReference>
<name>A4BS87_9GAMM</name>
<evidence type="ECO:0000313" key="6">
    <source>
        <dbReference type="EMBL" id="EAR21347.1"/>
    </source>
</evidence>
<keyword evidence="7" id="KW-1185">Reference proteome</keyword>
<organism evidence="6 7">
    <name type="scientific">Nitrococcus mobilis Nb-231</name>
    <dbReference type="NCBI Taxonomy" id="314278"/>
    <lineage>
        <taxon>Bacteria</taxon>
        <taxon>Pseudomonadati</taxon>
        <taxon>Pseudomonadota</taxon>
        <taxon>Gammaproteobacteria</taxon>
        <taxon>Chromatiales</taxon>
        <taxon>Ectothiorhodospiraceae</taxon>
        <taxon>Nitrococcus</taxon>
    </lineage>
</organism>
<dbReference type="STRING" id="314278.NB231_13171"/>
<dbReference type="Proteomes" id="UP000003374">
    <property type="component" value="Unassembled WGS sequence"/>
</dbReference>
<gene>
    <name evidence="6" type="ORF">NB231_13171</name>
</gene>
<evidence type="ECO:0000256" key="5">
    <source>
        <dbReference type="RuleBase" id="RU361279"/>
    </source>
</evidence>
<dbReference type="RefSeq" id="WP_005003357.1">
    <property type="nucleotide sequence ID" value="NZ_CH672427.1"/>
</dbReference>